<protein>
    <submittedName>
        <fullName evidence="2">Uncharacterized protein</fullName>
    </submittedName>
</protein>
<evidence type="ECO:0000256" key="1">
    <source>
        <dbReference type="SAM" id="MobiDB-lite"/>
    </source>
</evidence>
<feature type="region of interest" description="Disordered" evidence="1">
    <location>
        <begin position="26"/>
        <end position="52"/>
    </location>
</feature>
<organism evidence="2 3">
    <name type="scientific">Dorcoceras hygrometricum</name>
    <dbReference type="NCBI Taxonomy" id="472368"/>
    <lineage>
        <taxon>Eukaryota</taxon>
        <taxon>Viridiplantae</taxon>
        <taxon>Streptophyta</taxon>
        <taxon>Embryophyta</taxon>
        <taxon>Tracheophyta</taxon>
        <taxon>Spermatophyta</taxon>
        <taxon>Magnoliopsida</taxon>
        <taxon>eudicotyledons</taxon>
        <taxon>Gunneridae</taxon>
        <taxon>Pentapetalae</taxon>
        <taxon>asterids</taxon>
        <taxon>lamiids</taxon>
        <taxon>Lamiales</taxon>
        <taxon>Gesneriaceae</taxon>
        <taxon>Didymocarpoideae</taxon>
        <taxon>Trichosporeae</taxon>
        <taxon>Loxocarpinae</taxon>
        <taxon>Dorcoceras</taxon>
    </lineage>
</organism>
<dbReference type="AlphaFoldDB" id="A0A2Z7BTB3"/>
<feature type="compositionally biased region" description="Polar residues" evidence="1">
    <location>
        <begin position="42"/>
        <end position="52"/>
    </location>
</feature>
<dbReference type="EMBL" id="KV002532">
    <property type="protein sequence ID" value="KZV37659.1"/>
    <property type="molecule type" value="Genomic_DNA"/>
</dbReference>
<reference evidence="2 3" key="1">
    <citation type="journal article" date="2015" name="Proc. Natl. Acad. Sci. U.S.A.">
        <title>The resurrection genome of Boea hygrometrica: A blueprint for survival of dehydration.</title>
        <authorList>
            <person name="Xiao L."/>
            <person name="Yang G."/>
            <person name="Zhang L."/>
            <person name="Yang X."/>
            <person name="Zhao S."/>
            <person name="Ji Z."/>
            <person name="Zhou Q."/>
            <person name="Hu M."/>
            <person name="Wang Y."/>
            <person name="Chen M."/>
            <person name="Xu Y."/>
            <person name="Jin H."/>
            <person name="Xiao X."/>
            <person name="Hu G."/>
            <person name="Bao F."/>
            <person name="Hu Y."/>
            <person name="Wan P."/>
            <person name="Li L."/>
            <person name="Deng X."/>
            <person name="Kuang T."/>
            <person name="Xiang C."/>
            <person name="Zhu J.K."/>
            <person name="Oliver M.J."/>
            <person name="He Y."/>
        </authorList>
    </citation>
    <scope>NUCLEOTIDE SEQUENCE [LARGE SCALE GENOMIC DNA]</scope>
    <source>
        <strain evidence="3">cv. XS01</strain>
    </source>
</reference>
<evidence type="ECO:0000313" key="2">
    <source>
        <dbReference type="EMBL" id="KZV37659.1"/>
    </source>
</evidence>
<gene>
    <name evidence="2" type="ORF">F511_30364</name>
</gene>
<feature type="region of interest" description="Disordered" evidence="1">
    <location>
        <begin position="117"/>
        <end position="144"/>
    </location>
</feature>
<keyword evidence="3" id="KW-1185">Reference proteome</keyword>
<evidence type="ECO:0000313" key="3">
    <source>
        <dbReference type="Proteomes" id="UP000250235"/>
    </source>
</evidence>
<name>A0A2Z7BTB3_9LAMI</name>
<accession>A0A2Z7BTB3</accession>
<sequence>MLNENQRLAGVISSWTRSSAFLNKRHGAMKPSSDKTGLGYNSDESSTTETNCTPQLARTKLQTMNFVKYIMVQPVEAQSVEEKIAAKPQIWKGRFCRLGYTAPERSRESWLNKKVEQMRDKPKSGGRKQSQFFSHFYQGQAVQA</sequence>
<dbReference type="Proteomes" id="UP000250235">
    <property type="component" value="Unassembled WGS sequence"/>
</dbReference>
<proteinExistence type="predicted"/>